<accession>A0A9X9LGF9</accession>
<dbReference type="AlphaFoldDB" id="A0A9X9LGF9"/>
<proteinExistence type="predicted"/>
<protein>
    <submittedName>
        <fullName evidence="2">Uncharacterized protein</fullName>
    </submittedName>
</protein>
<evidence type="ECO:0000256" key="1">
    <source>
        <dbReference type="SAM" id="MobiDB-lite"/>
    </source>
</evidence>
<feature type="region of interest" description="Disordered" evidence="1">
    <location>
        <begin position="14"/>
        <end position="41"/>
    </location>
</feature>
<keyword evidence="3" id="KW-1185">Reference proteome</keyword>
<evidence type="ECO:0000313" key="3">
    <source>
        <dbReference type="Proteomes" id="UP000269945"/>
    </source>
</evidence>
<gene>
    <name evidence="2" type="ORF">BN2614_LOCUS3</name>
</gene>
<feature type="region of interest" description="Disordered" evidence="1">
    <location>
        <begin position="60"/>
        <end position="87"/>
    </location>
</feature>
<evidence type="ECO:0000313" key="2">
    <source>
        <dbReference type="EMBL" id="VCW67625.1"/>
    </source>
</evidence>
<dbReference type="Proteomes" id="UP000269945">
    <property type="component" value="Unassembled WGS sequence"/>
</dbReference>
<organism evidence="2 3">
    <name type="scientific">Gulo gulo</name>
    <name type="common">Wolverine</name>
    <name type="synonym">Gluton</name>
    <dbReference type="NCBI Taxonomy" id="48420"/>
    <lineage>
        <taxon>Eukaryota</taxon>
        <taxon>Metazoa</taxon>
        <taxon>Chordata</taxon>
        <taxon>Craniata</taxon>
        <taxon>Vertebrata</taxon>
        <taxon>Euteleostomi</taxon>
        <taxon>Mammalia</taxon>
        <taxon>Eutheria</taxon>
        <taxon>Laurasiatheria</taxon>
        <taxon>Carnivora</taxon>
        <taxon>Caniformia</taxon>
        <taxon>Musteloidea</taxon>
        <taxon>Mustelidae</taxon>
        <taxon>Guloninae</taxon>
        <taxon>Gulo</taxon>
    </lineage>
</organism>
<comment type="caution">
    <text evidence="2">The sequence shown here is derived from an EMBL/GenBank/DDBJ whole genome shotgun (WGS) entry which is preliminary data.</text>
</comment>
<sequence length="87" mass="10027">MKIWLWRAWTTSSANWQRRKNEDRQHPLKMQNQPRAAPFSRTCRSCSKMNGIKPWISWNPHGPGEELEAGPLGSACPGFHSRRPSSL</sequence>
<name>A0A9X9LGF9_GULGU</name>
<reference evidence="2 3" key="1">
    <citation type="submission" date="2018-10" db="EMBL/GenBank/DDBJ databases">
        <authorList>
            <person name="Ekblom R."/>
            <person name="Jareborg N."/>
        </authorList>
    </citation>
    <scope>NUCLEOTIDE SEQUENCE [LARGE SCALE GENOMIC DNA]</scope>
    <source>
        <tissue evidence="2">Muscle</tissue>
    </source>
</reference>
<dbReference type="EMBL" id="CYRY02002936">
    <property type="protein sequence ID" value="VCW67625.1"/>
    <property type="molecule type" value="Genomic_DNA"/>
</dbReference>